<protein>
    <recommendedName>
        <fullName evidence="3">diguanylate cyclase</fullName>
        <ecNumber evidence="3">2.7.7.65</ecNumber>
    </recommendedName>
</protein>
<dbReference type="FunFam" id="3.30.70.270:FF:000001">
    <property type="entry name" value="Diguanylate cyclase domain protein"/>
    <property type="match status" value="1"/>
</dbReference>
<dbReference type="Pfam" id="PF00990">
    <property type="entry name" value="GGDEF"/>
    <property type="match status" value="1"/>
</dbReference>
<keyword evidence="5" id="KW-0472">Membrane</keyword>
<dbReference type="InterPro" id="IPR000160">
    <property type="entry name" value="GGDEF_dom"/>
</dbReference>
<evidence type="ECO:0000256" key="5">
    <source>
        <dbReference type="SAM" id="Phobius"/>
    </source>
</evidence>
<evidence type="ECO:0000256" key="3">
    <source>
        <dbReference type="ARBA" id="ARBA00012528"/>
    </source>
</evidence>
<dbReference type="InterPro" id="IPR050469">
    <property type="entry name" value="Diguanylate_Cyclase"/>
</dbReference>
<evidence type="ECO:0000256" key="1">
    <source>
        <dbReference type="ARBA" id="ARBA00001946"/>
    </source>
</evidence>
<comment type="catalytic activity">
    <reaction evidence="4">
        <text>2 GTP = 3',3'-c-di-GMP + 2 diphosphate</text>
        <dbReference type="Rhea" id="RHEA:24898"/>
        <dbReference type="ChEBI" id="CHEBI:33019"/>
        <dbReference type="ChEBI" id="CHEBI:37565"/>
        <dbReference type="ChEBI" id="CHEBI:58805"/>
        <dbReference type="EC" id="2.7.7.65"/>
    </reaction>
</comment>
<keyword evidence="5" id="KW-0812">Transmembrane</keyword>
<accession>A0A653EA27</accession>
<comment type="subcellular location">
    <subcellularLocation>
        <location evidence="2">Cell inner membrane</location>
    </subcellularLocation>
</comment>
<dbReference type="PROSITE" id="PS50887">
    <property type="entry name" value="GGDEF"/>
    <property type="match status" value="1"/>
</dbReference>
<dbReference type="InterPro" id="IPR029787">
    <property type="entry name" value="Nucleotide_cyclase"/>
</dbReference>
<organism evidence="7">
    <name type="scientific">Pseudomonas marincola</name>
    <dbReference type="NCBI Taxonomy" id="437900"/>
    <lineage>
        <taxon>Bacteria</taxon>
        <taxon>Pseudomonadati</taxon>
        <taxon>Pseudomonadota</taxon>
        <taxon>Gammaproteobacteria</taxon>
        <taxon>Pseudomonadales</taxon>
        <taxon>Pseudomonadaceae</taxon>
        <taxon>Pseudomonas</taxon>
    </lineage>
</organism>
<dbReference type="Gene3D" id="3.30.70.270">
    <property type="match status" value="1"/>
</dbReference>
<dbReference type="CDD" id="cd01949">
    <property type="entry name" value="GGDEF"/>
    <property type="match status" value="1"/>
</dbReference>
<dbReference type="EMBL" id="LR215729">
    <property type="protein sequence ID" value="VEV98652.1"/>
    <property type="molecule type" value="Genomic_DNA"/>
</dbReference>
<sequence length="372" mass="42120">MAISHQIKYHTGTITGTWGAAQLQGMHTQNPHTRDARPEFWALCIRCCQLAGSVDVAFFFIFLALGSPILAWVNVISVAMYVYAYRAFKQRRNRLAIMLIRTEVLVHACLGTLLVGWESGFHYYLLMFIPALFVSMRARSAWILAACLWAYYVALDVIMWYVEPLQPISTNALLGVHVFNLTVVFLMFSYLALFYVITVTNAHKNLARMATTDSLTGLLNRRHVIALTEKELARQHRRPSNLTLMLMDIDHFKQVNDQHGHDMGDRVLAAVSERLKCTIREQDFIGRWGGEEFLVVMPETDLAQANASAERIRQAIQELVIDSDQLQVRVTLSIGITQYQPEEMLSDAIARADHALYASKSAGRNRVDTTLA</sequence>
<proteinExistence type="predicted"/>
<dbReference type="NCBIfam" id="TIGR00254">
    <property type="entry name" value="GGDEF"/>
    <property type="match status" value="1"/>
</dbReference>
<gene>
    <name evidence="7" type="ORF">PMYSY11_3608</name>
</gene>
<reference evidence="7" key="1">
    <citation type="submission" date="2019-02" db="EMBL/GenBank/DDBJ databases">
        <authorList>
            <consortium name="Genoscope - CEA"/>
            <person name="William W."/>
        </authorList>
    </citation>
    <scope>NUCLEOTIDE SEQUENCE [LARGE SCALE GENOMIC DNA]</scope>
    <source>
        <strain evidence="7">YSy11</strain>
    </source>
</reference>
<keyword evidence="5" id="KW-1133">Transmembrane helix</keyword>
<feature type="domain" description="GGDEF" evidence="6">
    <location>
        <begin position="240"/>
        <end position="372"/>
    </location>
</feature>
<evidence type="ECO:0000313" key="7">
    <source>
        <dbReference type="EMBL" id="VEV98652.1"/>
    </source>
</evidence>
<evidence type="ECO:0000256" key="2">
    <source>
        <dbReference type="ARBA" id="ARBA00004533"/>
    </source>
</evidence>
<dbReference type="AlphaFoldDB" id="A0A653EA27"/>
<comment type="cofactor">
    <cofactor evidence="1">
        <name>Mg(2+)</name>
        <dbReference type="ChEBI" id="CHEBI:18420"/>
    </cofactor>
</comment>
<dbReference type="PANTHER" id="PTHR45138:SF9">
    <property type="entry name" value="DIGUANYLATE CYCLASE DGCM-RELATED"/>
    <property type="match status" value="1"/>
</dbReference>
<feature type="transmembrane region" description="Helical" evidence="5">
    <location>
        <begin position="143"/>
        <end position="162"/>
    </location>
</feature>
<dbReference type="SUPFAM" id="SSF55073">
    <property type="entry name" value="Nucleotide cyclase"/>
    <property type="match status" value="1"/>
</dbReference>
<feature type="transmembrane region" description="Helical" evidence="5">
    <location>
        <begin position="121"/>
        <end position="136"/>
    </location>
</feature>
<feature type="transmembrane region" description="Helical" evidence="5">
    <location>
        <begin position="174"/>
        <end position="199"/>
    </location>
</feature>
<dbReference type="SMART" id="SM00267">
    <property type="entry name" value="GGDEF"/>
    <property type="match status" value="1"/>
</dbReference>
<evidence type="ECO:0000259" key="6">
    <source>
        <dbReference type="PROSITE" id="PS50887"/>
    </source>
</evidence>
<dbReference type="GO" id="GO:0005886">
    <property type="term" value="C:plasma membrane"/>
    <property type="evidence" value="ECO:0007669"/>
    <property type="project" value="UniProtKB-SubCell"/>
</dbReference>
<dbReference type="InterPro" id="IPR043128">
    <property type="entry name" value="Rev_trsase/Diguanyl_cyclase"/>
</dbReference>
<dbReference type="EC" id="2.7.7.65" evidence="3"/>
<name>A0A653EA27_9PSED</name>
<dbReference type="GO" id="GO:0052621">
    <property type="term" value="F:diguanylate cyclase activity"/>
    <property type="evidence" value="ECO:0007669"/>
    <property type="project" value="UniProtKB-EC"/>
</dbReference>
<dbReference type="PANTHER" id="PTHR45138">
    <property type="entry name" value="REGULATORY COMPONENTS OF SENSORY TRANSDUCTION SYSTEM"/>
    <property type="match status" value="1"/>
</dbReference>
<evidence type="ECO:0000256" key="4">
    <source>
        <dbReference type="ARBA" id="ARBA00034247"/>
    </source>
</evidence>